<dbReference type="EMBL" id="NMQW01000019">
    <property type="protein sequence ID" value="OXM85693.1"/>
    <property type="molecule type" value="Genomic_DNA"/>
</dbReference>
<name>A0A229UQV4_9BACL</name>
<organism evidence="4 5">
    <name type="scientific">Paenibacillus rigui</name>
    <dbReference type="NCBI Taxonomy" id="554312"/>
    <lineage>
        <taxon>Bacteria</taxon>
        <taxon>Bacillati</taxon>
        <taxon>Bacillota</taxon>
        <taxon>Bacilli</taxon>
        <taxon>Bacillales</taxon>
        <taxon>Paenibacillaceae</taxon>
        <taxon>Paenibacillus</taxon>
    </lineage>
</organism>
<dbReference type="SUPFAM" id="SSF50242">
    <property type="entry name" value="TIMP-like"/>
    <property type="match status" value="1"/>
</dbReference>
<dbReference type="GO" id="GO:0002020">
    <property type="term" value="F:protease binding"/>
    <property type="evidence" value="ECO:0007669"/>
    <property type="project" value="TreeGrafter"/>
</dbReference>
<dbReference type="RefSeq" id="WP_094015498.1">
    <property type="nucleotide sequence ID" value="NZ_NMQW01000019.1"/>
</dbReference>
<dbReference type="PANTHER" id="PTHR11844:SF33">
    <property type="entry name" value="TISSUE INHIBITOR OF METALLOPROTEINASE"/>
    <property type="match status" value="1"/>
</dbReference>
<feature type="transmembrane region" description="Helical" evidence="3">
    <location>
        <begin position="230"/>
        <end position="247"/>
    </location>
</feature>
<dbReference type="Pfam" id="PF00965">
    <property type="entry name" value="TIMP"/>
    <property type="match status" value="1"/>
</dbReference>
<sequence>MRKRQGFILLYTIVWICMVMTVWLPKEAYACSCAMPASVQEELQRSEAVFSGKVIGITEKKGLLRSSADPLKVQVSVSNVWKGAIAPEATVYTALSSASCGYGFQPNTEYLIYAGRDADGQLQTNLCSRTKPLAKAEEDLTALGTGQGPTGQKAALSGQSPWVPWAGALGALVIVYVLGRTVTVMVYGYYLTRKHLPDLIRAHKTLQHEELPSEIHFGVKDKKRKPVPELIGLAAAAVAAVIVYYVLR</sequence>
<keyword evidence="3" id="KW-0472">Membrane</keyword>
<dbReference type="AlphaFoldDB" id="A0A229UQV4"/>
<dbReference type="InterPro" id="IPR001820">
    <property type="entry name" value="TIMP"/>
</dbReference>
<dbReference type="GO" id="GO:0031012">
    <property type="term" value="C:extracellular matrix"/>
    <property type="evidence" value="ECO:0007669"/>
    <property type="project" value="TreeGrafter"/>
</dbReference>
<dbReference type="PANTHER" id="PTHR11844">
    <property type="entry name" value="METALLOPROTEASE INHIBITOR"/>
    <property type="match status" value="1"/>
</dbReference>
<evidence type="ECO:0000313" key="4">
    <source>
        <dbReference type="EMBL" id="OXM85693.1"/>
    </source>
</evidence>
<evidence type="ECO:0000313" key="5">
    <source>
        <dbReference type="Proteomes" id="UP000215509"/>
    </source>
</evidence>
<protein>
    <recommendedName>
        <fullName evidence="6">Tissue inhibitor of metalloproteinase</fullName>
    </recommendedName>
</protein>
<comment type="subcellular location">
    <subcellularLocation>
        <location evidence="1">Secreted</location>
    </subcellularLocation>
</comment>
<gene>
    <name evidence="4" type="ORF">CF651_14050</name>
</gene>
<proteinExistence type="predicted"/>
<feature type="transmembrane region" description="Helical" evidence="3">
    <location>
        <begin position="7"/>
        <end position="25"/>
    </location>
</feature>
<evidence type="ECO:0008006" key="6">
    <source>
        <dbReference type="Google" id="ProtNLM"/>
    </source>
</evidence>
<dbReference type="Proteomes" id="UP000215509">
    <property type="component" value="Unassembled WGS sequence"/>
</dbReference>
<accession>A0A229UQV4</accession>
<evidence type="ECO:0000256" key="1">
    <source>
        <dbReference type="ARBA" id="ARBA00004613"/>
    </source>
</evidence>
<dbReference type="Gene3D" id="2.40.50.120">
    <property type="match status" value="1"/>
</dbReference>
<keyword evidence="2" id="KW-0964">Secreted</keyword>
<dbReference type="GO" id="GO:0008191">
    <property type="term" value="F:metalloendopeptidase inhibitor activity"/>
    <property type="evidence" value="ECO:0007669"/>
    <property type="project" value="InterPro"/>
</dbReference>
<evidence type="ECO:0000256" key="2">
    <source>
        <dbReference type="ARBA" id="ARBA00022525"/>
    </source>
</evidence>
<dbReference type="GO" id="GO:0005615">
    <property type="term" value="C:extracellular space"/>
    <property type="evidence" value="ECO:0007669"/>
    <property type="project" value="TreeGrafter"/>
</dbReference>
<reference evidence="4 5" key="1">
    <citation type="submission" date="2017-07" db="EMBL/GenBank/DDBJ databases">
        <title>Genome sequencing and assembly of Paenibacillus rigui.</title>
        <authorList>
            <person name="Mayilraj S."/>
        </authorList>
    </citation>
    <scope>NUCLEOTIDE SEQUENCE [LARGE SCALE GENOMIC DNA]</scope>
    <source>
        <strain evidence="4 5">JCM 16352</strain>
    </source>
</reference>
<feature type="transmembrane region" description="Helical" evidence="3">
    <location>
        <begin position="162"/>
        <end position="191"/>
    </location>
</feature>
<keyword evidence="5" id="KW-1185">Reference proteome</keyword>
<dbReference type="InterPro" id="IPR008993">
    <property type="entry name" value="TIMP-like_OB-fold"/>
</dbReference>
<dbReference type="OrthoDB" id="8221747at2"/>
<comment type="caution">
    <text evidence="4">The sequence shown here is derived from an EMBL/GenBank/DDBJ whole genome shotgun (WGS) entry which is preliminary data.</text>
</comment>
<dbReference type="GO" id="GO:0051045">
    <property type="term" value="P:negative regulation of membrane protein ectodomain proteolysis"/>
    <property type="evidence" value="ECO:0007669"/>
    <property type="project" value="TreeGrafter"/>
</dbReference>
<keyword evidence="3" id="KW-0812">Transmembrane</keyword>
<keyword evidence="3" id="KW-1133">Transmembrane helix</keyword>
<evidence type="ECO:0000256" key="3">
    <source>
        <dbReference type="SAM" id="Phobius"/>
    </source>
</evidence>